<accession>A0A6J2TVX1</accession>
<dbReference type="PANTHER" id="PTHR11599">
    <property type="entry name" value="PROTEASOME SUBUNIT ALPHA/BETA"/>
    <property type="match status" value="1"/>
</dbReference>
<dbReference type="Pfam" id="PF00227">
    <property type="entry name" value="Proteasome"/>
    <property type="match status" value="1"/>
</dbReference>
<keyword evidence="1" id="KW-0647">Proteasome</keyword>
<organism evidence="2 3">
    <name type="scientific">Drosophila lebanonensis</name>
    <name type="common">Fruit fly</name>
    <name type="synonym">Scaptodrosophila lebanonensis</name>
    <dbReference type="NCBI Taxonomy" id="7225"/>
    <lineage>
        <taxon>Eukaryota</taxon>
        <taxon>Metazoa</taxon>
        <taxon>Ecdysozoa</taxon>
        <taxon>Arthropoda</taxon>
        <taxon>Hexapoda</taxon>
        <taxon>Insecta</taxon>
        <taxon>Pterygota</taxon>
        <taxon>Neoptera</taxon>
        <taxon>Endopterygota</taxon>
        <taxon>Diptera</taxon>
        <taxon>Brachycera</taxon>
        <taxon>Muscomorpha</taxon>
        <taxon>Ephydroidea</taxon>
        <taxon>Drosophilidae</taxon>
        <taxon>Scaptodrosophila</taxon>
    </lineage>
</organism>
<name>A0A6J2TVX1_DROLE</name>
<protein>
    <submittedName>
        <fullName evidence="3">Proteasome subunit alpha type-4-like</fullName>
    </submittedName>
</protein>
<keyword evidence="2" id="KW-1185">Reference proteome</keyword>
<dbReference type="AlphaFoldDB" id="A0A6J2TVX1"/>
<dbReference type="InterPro" id="IPR029055">
    <property type="entry name" value="Ntn_hydrolases_N"/>
</dbReference>
<reference evidence="3" key="1">
    <citation type="submission" date="2025-08" db="UniProtKB">
        <authorList>
            <consortium name="RefSeq"/>
        </authorList>
    </citation>
    <scope>IDENTIFICATION</scope>
    <source>
        <strain evidence="3">11010-0011.00</strain>
        <tissue evidence="3">Whole body</tissue>
    </source>
</reference>
<evidence type="ECO:0000313" key="2">
    <source>
        <dbReference type="Proteomes" id="UP000504634"/>
    </source>
</evidence>
<dbReference type="SUPFAM" id="SSF56235">
    <property type="entry name" value="N-terminal nucleophile aminohydrolases (Ntn hydrolases)"/>
    <property type="match status" value="1"/>
</dbReference>
<dbReference type="GO" id="GO:0005839">
    <property type="term" value="C:proteasome core complex"/>
    <property type="evidence" value="ECO:0007669"/>
    <property type="project" value="InterPro"/>
</dbReference>
<dbReference type="Gene3D" id="3.60.20.10">
    <property type="entry name" value="Glutamine Phosphoribosylpyrophosphate, subunit 1, domain 1"/>
    <property type="match status" value="1"/>
</dbReference>
<dbReference type="RefSeq" id="XP_030379700.1">
    <property type="nucleotide sequence ID" value="XM_030523840.1"/>
</dbReference>
<dbReference type="InterPro" id="IPR050115">
    <property type="entry name" value="Proteasome_alpha"/>
</dbReference>
<evidence type="ECO:0000313" key="3">
    <source>
        <dbReference type="RefSeq" id="XP_030379700.1"/>
    </source>
</evidence>
<evidence type="ECO:0000256" key="1">
    <source>
        <dbReference type="ARBA" id="ARBA00022942"/>
    </source>
</evidence>
<dbReference type="Proteomes" id="UP000504634">
    <property type="component" value="Unplaced"/>
</dbReference>
<dbReference type="GO" id="GO:0051603">
    <property type="term" value="P:proteolysis involved in protein catabolic process"/>
    <property type="evidence" value="ECO:0007669"/>
    <property type="project" value="InterPro"/>
</dbReference>
<dbReference type="OrthoDB" id="431557at2759"/>
<gene>
    <name evidence="3" type="primary">LOC115627948</name>
</gene>
<dbReference type="GeneID" id="115627948"/>
<sequence length="240" mass="26525">MEFSYIVERSVEDANSIKIDNAYRFVAQSAMCVGIKAEDGVLLAAEREFVGSSVATAPHSTYSQKIFQINTNVVCALAGLSSDALALIKKAREMAQIYEEHVNEPMPCTSVATQLCNAKRTYIEAGGLHVFAVSILYMGWDARYGFQLRQSEPFGYHSECMATCVGKNSNVVISMLHEELAGKEKIMLDEAKDVLVKVLDKTAPDFKPENFEVATLQRVGGTTVYELFDVAEEEELVQQT</sequence>
<proteinExistence type="predicted"/>
<dbReference type="InterPro" id="IPR001353">
    <property type="entry name" value="Proteasome_sua/b"/>
</dbReference>